<evidence type="ECO:0000313" key="4">
    <source>
        <dbReference type="Proteomes" id="UP000544110"/>
    </source>
</evidence>
<dbReference type="Pfam" id="PF13416">
    <property type="entry name" value="SBP_bac_8"/>
    <property type="match status" value="1"/>
</dbReference>
<accession>A0A7Y9RV48</accession>
<gene>
    <name evidence="3" type="ORF">BJ989_003194</name>
</gene>
<feature type="signal peptide" evidence="2">
    <location>
        <begin position="1"/>
        <end position="32"/>
    </location>
</feature>
<dbReference type="SUPFAM" id="SSF53850">
    <property type="entry name" value="Periplasmic binding protein-like II"/>
    <property type="match status" value="1"/>
</dbReference>
<dbReference type="PANTHER" id="PTHR43649:SF12">
    <property type="entry name" value="DIACETYLCHITOBIOSE BINDING PROTEIN DASA"/>
    <property type="match status" value="1"/>
</dbReference>
<dbReference type="Proteomes" id="UP000544110">
    <property type="component" value="Unassembled WGS sequence"/>
</dbReference>
<evidence type="ECO:0000313" key="3">
    <source>
        <dbReference type="EMBL" id="NYG56890.1"/>
    </source>
</evidence>
<feature type="region of interest" description="Disordered" evidence="1">
    <location>
        <begin position="446"/>
        <end position="467"/>
    </location>
</feature>
<feature type="chain" id="PRO_5030581589" evidence="2">
    <location>
        <begin position="33"/>
        <end position="467"/>
    </location>
</feature>
<keyword evidence="3" id="KW-0762">Sugar transport</keyword>
<keyword evidence="4" id="KW-1185">Reference proteome</keyword>
<evidence type="ECO:0000256" key="1">
    <source>
        <dbReference type="SAM" id="MobiDB-lite"/>
    </source>
</evidence>
<protein>
    <submittedName>
        <fullName evidence="3">Multiple sugar transport system substrate-binding protein</fullName>
    </submittedName>
</protein>
<organism evidence="3 4">
    <name type="scientific">Nocardioides perillae</name>
    <dbReference type="NCBI Taxonomy" id="1119534"/>
    <lineage>
        <taxon>Bacteria</taxon>
        <taxon>Bacillati</taxon>
        <taxon>Actinomycetota</taxon>
        <taxon>Actinomycetes</taxon>
        <taxon>Propionibacteriales</taxon>
        <taxon>Nocardioidaceae</taxon>
        <taxon>Nocardioides</taxon>
    </lineage>
</organism>
<comment type="caution">
    <text evidence="3">The sequence shown here is derived from an EMBL/GenBank/DDBJ whole genome shotgun (WGS) entry which is preliminary data.</text>
</comment>
<dbReference type="AlphaFoldDB" id="A0A7Y9RV48"/>
<dbReference type="InterPro" id="IPR050490">
    <property type="entry name" value="Bact_solute-bd_prot1"/>
</dbReference>
<feature type="region of interest" description="Disordered" evidence="1">
    <location>
        <begin position="35"/>
        <end position="60"/>
    </location>
</feature>
<proteinExistence type="predicted"/>
<name>A0A7Y9RV48_9ACTN</name>
<dbReference type="EMBL" id="JACCAC010000001">
    <property type="protein sequence ID" value="NYG56890.1"/>
    <property type="molecule type" value="Genomic_DNA"/>
</dbReference>
<reference evidence="3 4" key="1">
    <citation type="submission" date="2020-07" db="EMBL/GenBank/DDBJ databases">
        <title>Sequencing the genomes of 1000 actinobacteria strains.</title>
        <authorList>
            <person name="Klenk H.-P."/>
        </authorList>
    </citation>
    <scope>NUCLEOTIDE SEQUENCE [LARGE SCALE GENOMIC DNA]</scope>
    <source>
        <strain evidence="3 4">DSM 24552</strain>
    </source>
</reference>
<sequence length="467" mass="49254">MSWQQVWWQVSTRGRRRVAAAAAALVVTSSLAACTGEPEPDPAPSPTDATSSAAAPAPPLDFGVFGPPDELAAWERVVADWNATHPAVPARLLADRSASSVSEEIAAGDLPDVFLATSDQLPELLAADLLQPLGEPLDARGVDFGDGYSRDALQAFSAEDDLQCMPFGISPTVLYVNTDLVDPVRMAARGLPVPSSPTEWDFEEFAAAARFATRPRRGVRGVHVPPTLDGLRPWVLAGGGEVYDDEEPPTSLTLSSEESQAALETLLTLLRAPQVTPTPEELGDRSAVELFEQGRLAMLPGERALVPQLRRVQGLSFDVRQLPRLDGTVTTGTVTGLCAAADADTDAVADFLLHLLDPDSVAAVAREGYLVPAELAVAASDAFLQPGRQPSQSQAFLDAVRDIVPAPELGEPGTRAALDAVVAPALRSMLYDAVIELDELTESIDASSQNVLGPEVDPASPEATPEG</sequence>
<feature type="compositionally biased region" description="Low complexity" evidence="1">
    <location>
        <begin position="46"/>
        <end position="55"/>
    </location>
</feature>
<dbReference type="Gene3D" id="3.40.190.10">
    <property type="entry name" value="Periplasmic binding protein-like II"/>
    <property type="match status" value="1"/>
</dbReference>
<keyword evidence="3" id="KW-0813">Transport</keyword>
<dbReference type="PANTHER" id="PTHR43649">
    <property type="entry name" value="ARABINOSE-BINDING PROTEIN-RELATED"/>
    <property type="match status" value="1"/>
</dbReference>
<evidence type="ECO:0000256" key="2">
    <source>
        <dbReference type="SAM" id="SignalP"/>
    </source>
</evidence>
<dbReference type="InterPro" id="IPR006059">
    <property type="entry name" value="SBP"/>
</dbReference>
<dbReference type="RefSeq" id="WP_179519072.1">
    <property type="nucleotide sequence ID" value="NZ_JACCAC010000001.1"/>
</dbReference>
<keyword evidence="2" id="KW-0732">Signal</keyword>